<dbReference type="Pfam" id="PF06347">
    <property type="entry name" value="SH3_4"/>
    <property type="match status" value="2"/>
</dbReference>
<dbReference type="Proteomes" id="UP000315344">
    <property type="component" value="Unassembled WGS sequence"/>
</dbReference>
<dbReference type="AlphaFoldDB" id="A0A533IBP6"/>
<evidence type="ECO:0000313" key="3">
    <source>
        <dbReference type="EMBL" id="TKW68866.1"/>
    </source>
</evidence>
<name>A0A533IBP6_PARDE</name>
<proteinExistence type="predicted"/>
<dbReference type="InterPro" id="IPR003646">
    <property type="entry name" value="SH3-like_bac-type"/>
</dbReference>
<feature type="region of interest" description="Disordered" evidence="1">
    <location>
        <begin position="96"/>
        <end position="116"/>
    </location>
</feature>
<dbReference type="SMART" id="SM00287">
    <property type="entry name" value="SH3b"/>
    <property type="match status" value="2"/>
</dbReference>
<reference evidence="3 4" key="1">
    <citation type="journal article" date="2017" name="Nat. Commun.">
        <title>In situ click chemistry generation of cyclooxygenase-2 inhibitors.</title>
        <authorList>
            <person name="Bhardwaj A."/>
            <person name="Kaur J."/>
            <person name="Wuest M."/>
            <person name="Wuest F."/>
        </authorList>
    </citation>
    <scope>NUCLEOTIDE SEQUENCE [LARGE SCALE GENOMIC DNA]</scope>
    <source>
        <strain evidence="3">S2_012_000_R3_94</strain>
    </source>
</reference>
<feature type="domain" description="SH3b" evidence="2">
    <location>
        <begin position="136"/>
        <end position="199"/>
    </location>
</feature>
<feature type="domain" description="SH3b" evidence="2">
    <location>
        <begin position="200"/>
        <end position="261"/>
    </location>
</feature>
<organism evidence="3 4">
    <name type="scientific">Paracoccus denitrificans</name>
    <dbReference type="NCBI Taxonomy" id="266"/>
    <lineage>
        <taxon>Bacteria</taxon>
        <taxon>Pseudomonadati</taxon>
        <taxon>Pseudomonadota</taxon>
        <taxon>Alphaproteobacteria</taxon>
        <taxon>Rhodobacterales</taxon>
        <taxon>Paracoccaceae</taxon>
        <taxon>Paracoccus</taxon>
    </lineage>
</organism>
<evidence type="ECO:0000256" key="1">
    <source>
        <dbReference type="SAM" id="MobiDB-lite"/>
    </source>
</evidence>
<dbReference type="InterPro" id="IPR010466">
    <property type="entry name" value="DUF1058"/>
</dbReference>
<protein>
    <recommendedName>
        <fullName evidence="2">SH3b domain-containing protein</fullName>
    </recommendedName>
</protein>
<comment type="caution">
    <text evidence="3">The sequence shown here is derived from an EMBL/GenBank/DDBJ whole genome shotgun (WGS) entry which is preliminary data.</text>
</comment>
<gene>
    <name evidence="3" type="ORF">DI616_00780</name>
</gene>
<sequence length="267" mass="28419">MGHISPSFRRAYRTAKRQNFGRAVLRGGYGNGPLSAWRSFGWQTKAVLGASAAALLFFVLAPAEAASNANAAAPQPEQVAASSTAVAAPAEVTPAAKPAVTEAPRPPARPVTLASATPTAPAAEVIRGPVTRLPLPRYVSLKGEEGNVRRGPSLSHRIDWVFHHSGMPLRVVGEFGHWRRVEDRDGAGGWVHYQLLSGVRTAIIEQEMVELRSRPDLNAGVIAMAEGGAIVKLGECEQDWCRVTGAGAKGWLPKTAIWGVEPGETRD</sequence>
<dbReference type="Gene3D" id="2.30.30.40">
    <property type="entry name" value="SH3 Domains"/>
    <property type="match status" value="1"/>
</dbReference>
<evidence type="ECO:0000313" key="4">
    <source>
        <dbReference type="Proteomes" id="UP000315344"/>
    </source>
</evidence>
<dbReference type="EMBL" id="VAFL01000001">
    <property type="protein sequence ID" value="TKW68866.1"/>
    <property type="molecule type" value="Genomic_DNA"/>
</dbReference>
<evidence type="ECO:0000259" key="2">
    <source>
        <dbReference type="SMART" id="SM00287"/>
    </source>
</evidence>
<accession>A0A533IBP6</accession>